<accession>A0ABT9ZIG2</accession>
<feature type="transmembrane region" description="Helical" evidence="1">
    <location>
        <begin position="21"/>
        <end position="46"/>
    </location>
</feature>
<keyword evidence="1" id="KW-1133">Transmembrane helix</keyword>
<evidence type="ECO:0000313" key="3">
    <source>
        <dbReference type="Proteomes" id="UP001234495"/>
    </source>
</evidence>
<evidence type="ECO:0000313" key="2">
    <source>
        <dbReference type="EMBL" id="MDQ0232063.1"/>
    </source>
</evidence>
<name>A0ABT9ZIG2_9BACI</name>
<dbReference type="Proteomes" id="UP001234495">
    <property type="component" value="Unassembled WGS sequence"/>
</dbReference>
<keyword evidence="1" id="KW-0472">Membrane</keyword>
<comment type="caution">
    <text evidence="2">The sequence shown here is derived from an EMBL/GenBank/DDBJ whole genome shotgun (WGS) entry which is preliminary data.</text>
</comment>
<sequence length="51" mass="5878">MNKVLSFFKEIVLDMTSMTKGFFYGFFIVGLFVVICSLIITGLIFMKNLFL</sequence>
<keyword evidence="1" id="KW-0812">Transmembrane</keyword>
<reference evidence="2 3" key="1">
    <citation type="submission" date="2023-07" db="EMBL/GenBank/DDBJ databases">
        <title>Genomic Encyclopedia of Type Strains, Phase IV (KMG-IV): sequencing the most valuable type-strain genomes for metagenomic binning, comparative biology and taxonomic classification.</title>
        <authorList>
            <person name="Goeker M."/>
        </authorList>
    </citation>
    <scope>NUCLEOTIDE SEQUENCE [LARGE SCALE GENOMIC DNA]</scope>
    <source>
        <strain evidence="2 3">DSM 29005</strain>
    </source>
</reference>
<dbReference type="RefSeq" id="WP_307344057.1">
    <property type="nucleotide sequence ID" value="NZ_JAUSUD010000017.1"/>
</dbReference>
<evidence type="ECO:0000256" key="1">
    <source>
        <dbReference type="SAM" id="Phobius"/>
    </source>
</evidence>
<proteinExistence type="predicted"/>
<protein>
    <submittedName>
        <fullName evidence="2">General stress protein CsbA</fullName>
    </submittedName>
</protein>
<organism evidence="2 3">
    <name type="scientific">Metabacillus malikii</name>
    <dbReference type="NCBI Taxonomy" id="1504265"/>
    <lineage>
        <taxon>Bacteria</taxon>
        <taxon>Bacillati</taxon>
        <taxon>Bacillota</taxon>
        <taxon>Bacilli</taxon>
        <taxon>Bacillales</taxon>
        <taxon>Bacillaceae</taxon>
        <taxon>Metabacillus</taxon>
    </lineage>
</organism>
<keyword evidence="3" id="KW-1185">Reference proteome</keyword>
<gene>
    <name evidence="2" type="ORF">J2S19_003348</name>
</gene>
<dbReference type="EMBL" id="JAUSUD010000017">
    <property type="protein sequence ID" value="MDQ0232063.1"/>
    <property type="molecule type" value="Genomic_DNA"/>
</dbReference>